<keyword evidence="1" id="KW-1133">Transmembrane helix</keyword>
<dbReference type="EMBL" id="JAWDKA010000007">
    <property type="protein sequence ID" value="MDV0442224.1"/>
    <property type="molecule type" value="Genomic_DNA"/>
</dbReference>
<dbReference type="Proteomes" id="UP001273136">
    <property type="component" value="Unassembled WGS sequence"/>
</dbReference>
<feature type="transmembrane region" description="Helical" evidence="1">
    <location>
        <begin position="123"/>
        <end position="144"/>
    </location>
</feature>
<feature type="transmembrane region" description="Helical" evidence="1">
    <location>
        <begin position="86"/>
        <end position="111"/>
    </location>
</feature>
<evidence type="ECO:0000313" key="3">
    <source>
        <dbReference type="Proteomes" id="UP001273136"/>
    </source>
</evidence>
<accession>A0AAE4MDE4</accession>
<proteinExistence type="predicted"/>
<dbReference type="AlphaFoldDB" id="A0AAE4MDE4"/>
<organism evidence="2 3">
    <name type="scientific">Methanorbis furvi</name>
    <dbReference type="NCBI Taxonomy" id="3028299"/>
    <lineage>
        <taxon>Archaea</taxon>
        <taxon>Methanobacteriati</taxon>
        <taxon>Methanobacteriota</taxon>
        <taxon>Stenosarchaea group</taxon>
        <taxon>Methanomicrobia</taxon>
        <taxon>Methanomicrobiales</taxon>
        <taxon>Methanocorpusculaceae</taxon>
        <taxon>Methanorbis</taxon>
    </lineage>
</organism>
<comment type="caution">
    <text evidence="2">The sequence shown here is derived from an EMBL/GenBank/DDBJ whole genome shotgun (WGS) entry which is preliminary data.</text>
</comment>
<evidence type="ECO:0000256" key="1">
    <source>
        <dbReference type="SAM" id="Phobius"/>
    </source>
</evidence>
<keyword evidence="1" id="KW-0812">Transmembrane</keyword>
<gene>
    <name evidence="2" type="ORF">McpAg1_14540</name>
</gene>
<keyword evidence="3" id="KW-1185">Reference proteome</keyword>
<feature type="transmembrane region" description="Helical" evidence="1">
    <location>
        <begin position="224"/>
        <end position="246"/>
    </location>
</feature>
<dbReference type="PANTHER" id="PTHR40700">
    <property type="entry name" value="HYPOTHETICAL MEMBRANE PROTEIN, CONSERVED, DUF63 FAMILY"/>
    <property type="match status" value="1"/>
</dbReference>
<feature type="transmembrane region" description="Helical" evidence="1">
    <location>
        <begin position="184"/>
        <end position="204"/>
    </location>
</feature>
<feature type="transmembrane region" description="Helical" evidence="1">
    <location>
        <begin position="23"/>
        <end position="43"/>
    </location>
</feature>
<dbReference type="InterPro" id="IPR002749">
    <property type="entry name" value="DUF63"/>
</dbReference>
<feature type="transmembrane region" description="Helical" evidence="1">
    <location>
        <begin position="258"/>
        <end position="275"/>
    </location>
</feature>
<feature type="transmembrane region" description="Helical" evidence="1">
    <location>
        <begin position="150"/>
        <end position="172"/>
    </location>
</feature>
<dbReference type="RefSeq" id="WP_338094630.1">
    <property type="nucleotide sequence ID" value="NZ_JAWDKA010000007.1"/>
</dbReference>
<sequence length="285" mass="32531">MFTGINAFIQKYYIDAVLEDQPYNIYLTITCAILLLVTLYLLYRWTRANNIKIDTQLIVATMPFVIFGGVLRVVEDTGCIPEPWWVLFVTPPIFFVVLLYTIFVLVISRSLESHGVVESYAKPYFWIGVASNLVTLAFLCWWGLTQTELALWVAGCILAMAAVVSLIFWALVRYGLNWEYVTHPLYKILIFGQLLDASATSFALELHPMHYIEQHVLGDGLIQLTGTAFVMFPLKVVVLLPAIWILEKFRKEEGMDEIWHLVLLAMITVGFAPGVRDILRMVLFI</sequence>
<keyword evidence="1" id="KW-0472">Membrane</keyword>
<protein>
    <recommendedName>
        <fullName evidence="4">DUF63 family protein</fullName>
    </recommendedName>
</protein>
<evidence type="ECO:0000313" key="2">
    <source>
        <dbReference type="EMBL" id="MDV0442224.1"/>
    </source>
</evidence>
<evidence type="ECO:0008006" key="4">
    <source>
        <dbReference type="Google" id="ProtNLM"/>
    </source>
</evidence>
<feature type="transmembrane region" description="Helical" evidence="1">
    <location>
        <begin position="55"/>
        <end position="74"/>
    </location>
</feature>
<name>A0AAE4MDE4_9EURY</name>
<dbReference type="Pfam" id="PF01889">
    <property type="entry name" value="DUF63"/>
    <property type="match status" value="1"/>
</dbReference>
<dbReference type="PANTHER" id="PTHR40700:SF1">
    <property type="entry name" value="DUF63 DOMAIN-CONTAINING PROTEIN"/>
    <property type="match status" value="1"/>
</dbReference>
<reference evidence="2" key="1">
    <citation type="submission" date="2023-06" db="EMBL/GenBank/DDBJ databases">
        <title>Genome sequence of Methancorpusculaceae sp. Ag1.</title>
        <authorList>
            <person name="Protasov E."/>
            <person name="Platt K."/>
            <person name="Poehlein A."/>
            <person name="Daniel R."/>
            <person name="Brune A."/>
        </authorList>
    </citation>
    <scope>NUCLEOTIDE SEQUENCE</scope>
    <source>
        <strain evidence="2">Ag1</strain>
    </source>
</reference>